<dbReference type="InterPro" id="IPR008231">
    <property type="entry name" value="CsaA"/>
</dbReference>
<dbReference type="InterPro" id="IPR051270">
    <property type="entry name" value="Tyrosine-tRNA_ligase_regulator"/>
</dbReference>
<proteinExistence type="predicted"/>
<dbReference type="PANTHER" id="PTHR11586">
    <property type="entry name" value="TRNA-AMINOACYLATION COFACTOR ARC1 FAMILY MEMBER"/>
    <property type="match status" value="1"/>
</dbReference>
<dbReference type="InterPro" id="IPR012340">
    <property type="entry name" value="NA-bd_OB-fold"/>
</dbReference>
<comment type="caution">
    <text evidence="5">The sequence shown here is derived from an EMBL/GenBank/DDBJ whole genome shotgun (WGS) entry which is preliminary data.</text>
</comment>
<dbReference type="NCBIfam" id="NF007494">
    <property type="entry name" value="PRK10089.1-3"/>
    <property type="match status" value="1"/>
</dbReference>
<accession>A0ABV8QPG1</accession>
<dbReference type="RefSeq" id="WP_379706059.1">
    <property type="nucleotide sequence ID" value="NZ_JBHSCZ010000001.1"/>
</dbReference>
<reference evidence="6" key="1">
    <citation type="journal article" date="2019" name="Int. J. Syst. Evol. Microbiol.">
        <title>The Global Catalogue of Microorganisms (GCM) 10K type strain sequencing project: providing services to taxonomists for standard genome sequencing and annotation.</title>
        <authorList>
            <consortium name="The Broad Institute Genomics Platform"/>
            <consortium name="The Broad Institute Genome Sequencing Center for Infectious Disease"/>
            <person name="Wu L."/>
            <person name="Ma J."/>
        </authorList>
    </citation>
    <scope>NUCLEOTIDE SEQUENCE [LARGE SCALE GENOMIC DNA]</scope>
    <source>
        <strain evidence="6">CECT 8289</strain>
    </source>
</reference>
<evidence type="ECO:0000256" key="1">
    <source>
        <dbReference type="ARBA" id="ARBA00022555"/>
    </source>
</evidence>
<dbReference type="Gene3D" id="2.40.50.140">
    <property type="entry name" value="Nucleic acid-binding proteins"/>
    <property type="match status" value="1"/>
</dbReference>
<dbReference type="NCBIfam" id="TIGR02222">
    <property type="entry name" value="chap_CsaA"/>
    <property type="match status" value="1"/>
</dbReference>
<dbReference type="NCBIfam" id="NF007495">
    <property type="entry name" value="PRK10089.1-4"/>
    <property type="match status" value="1"/>
</dbReference>
<dbReference type="InterPro" id="IPR002547">
    <property type="entry name" value="tRNA-bd_dom"/>
</dbReference>
<dbReference type="PROSITE" id="PS50886">
    <property type="entry name" value="TRBD"/>
    <property type="match status" value="1"/>
</dbReference>
<dbReference type="Proteomes" id="UP001595907">
    <property type="component" value="Unassembled WGS sequence"/>
</dbReference>
<evidence type="ECO:0000256" key="3">
    <source>
        <dbReference type="PROSITE-ProRule" id="PRU00209"/>
    </source>
</evidence>
<dbReference type="EMBL" id="JBHSCZ010000001">
    <property type="protein sequence ID" value="MFC4261535.1"/>
    <property type="molecule type" value="Genomic_DNA"/>
</dbReference>
<dbReference type="PANTHER" id="PTHR11586:SF37">
    <property type="entry name" value="TRNA-BINDING DOMAIN-CONTAINING PROTEIN"/>
    <property type="match status" value="1"/>
</dbReference>
<keyword evidence="6" id="KW-1185">Reference proteome</keyword>
<gene>
    <name evidence="5" type="ORF">ACFOWM_01475</name>
</gene>
<evidence type="ECO:0000313" key="6">
    <source>
        <dbReference type="Proteomes" id="UP001595907"/>
    </source>
</evidence>
<protein>
    <submittedName>
        <fullName evidence="5">tRNA-binding protein</fullName>
    </submittedName>
</protein>
<evidence type="ECO:0000256" key="2">
    <source>
        <dbReference type="ARBA" id="ARBA00022884"/>
    </source>
</evidence>
<evidence type="ECO:0000313" key="5">
    <source>
        <dbReference type="EMBL" id="MFC4261535.1"/>
    </source>
</evidence>
<name>A0ABV8QPG1_9BACT</name>
<dbReference type="CDD" id="cd02798">
    <property type="entry name" value="tRNA_bind_CsaA"/>
    <property type="match status" value="1"/>
</dbReference>
<keyword evidence="2 3" id="KW-0694">RNA-binding</keyword>
<dbReference type="SUPFAM" id="SSF50249">
    <property type="entry name" value="Nucleic acid-binding proteins"/>
    <property type="match status" value="1"/>
</dbReference>
<organism evidence="5 6">
    <name type="scientific">Ferruginibacter yonginensis</name>
    <dbReference type="NCBI Taxonomy" id="1310416"/>
    <lineage>
        <taxon>Bacteria</taxon>
        <taxon>Pseudomonadati</taxon>
        <taxon>Bacteroidota</taxon>
        <taxon>Chitinophagia</taxon>
        <taxon>Chitinophagales</taxon>
        <taxon>Chitinophagaceae</taxon>
        <taxon>Ferruginibacter</taxon>
    </lineage>
</organism>
<evidence type="ECO:0000259" key="4">
    <source>
        <dbReference type="PROSITE" id="PS50886"/>
    </source>
</evidence>
<dbReference type="Pfam" id="PF01588">
    <property type="entry name" value="tRNA_bind"/>
    <property type="match status" value="1"/>
</dbReference>
<feature type="domain" description="TRNA-binding" evidence="4">
    <location>
        <begin position="6"/>
        <end position="110"/>
    </location>
</feature>
<keyword evidence="1 3" id="KW-0820">tRNA-binding</keyword>
<sequence length="110" mass="12399">MITWNDFKKIDMRVGTIIKAQPFEKAKKPAYQLWIDFGTDIGIKKSSAQITQQHTLHELVGMQIIAVINFPPKQIADFMSECLVVGVYNELNEVVLLTPHKTIVNGCKIG</sequence>